<gene>
    <name evidence="1" type="ORF">RHMOL_Rhmol06G0076800</name>
</gene>
<dbReference type="EMBL" id="CM046393">
    <property type="protein sequence ID" value="KAI8550086.1"/>
    <property type="molecule type" value="Genomic_DNA"/>
</dbReference>
<proteinExistence type="predicted"/>
<accession>A0ACC0NB16</accession>
<organism evidence="1 2">
    <name type="scientific">Rhododendron molle</name>
    <name type="common">Chinese azalea</name>
    <name type="synonym">Azalea mollis</name>
    <dbReference type="NCBI Taxonomy" id="49168"/>
    <lineage>
        <taxon>Eukaryota</taxon>
        <taxon>Viridiplantae</taxon>
        <taxon>Streptophyta</taxon>
        <taxon>Embryophyta</taxon>
        <taxon>Tracheophyta</taxon>
        <taxon>Spermatophyta</taxon>
        <taxon>Magnoliopsida</taxon>
        <taxon>eudicotyledons</taxon>
        <taxon>Gunneridae</taxon>
        <taxon>Pentapetalae</taxon>
        <taxon>asterids</taxon>
        <taxon>Ericales</taxon>
        <taxon>Ericaceae</taxon>
        <taxon>Ericoideae</taxon>
        <taxon>Rhodoreae</taxon>
        <taxon>Rhododendron</taxon>
    </lineage>
</organism>
<dbReference type="Proteomes" id="UP001062846">
    <property type="component" value="Chromosome 6"/>
</dbReference>
<keyword evidence="2" id="KW-1185">Reference proteome</keyword>
<protein>
    <submittedName>
        <fullName evidence="1">Uncharacterized protein</fullName>
    </submittedName>
</protein>
<name>A0ACC0NB16_RHOML</name>
<reference evidence="1" key="1">
    <citation type="submission" date="2022-02" db="EMBL/GenBank/DDBJ databases">
        <title>Plant Genome Project.</title>
        <authorList>
            <person name="Zhang R.-G."/>
        </authorList>
    </citation>
    <scope>NUCLEOTIDE SEQUENCE</scope>
    <source>
        <strain evidence="1">AT1</strain>
    </source>
</reference>
<sequence length="138" mass="15694">MRKGFHPQNSTNLRCNFCKVKNGGVLGIKQRLAGGYRNANACHQWLPEVKKNEAKYQVNSMPDFDDVTNNEDYDIDDLDDIVEFNPPFKKPCSTRGSTSTAIQSKPKKPRNIGPLNCYYITKPETRIAEKEEDLVITL</sequence>
<evidence type="ECO:0000313" key="1">
    <source>
        <dbReference type="EMBL" id="KAI8550086.1"/>
    </source>
</evidence>
<evidence type="ECO:0000313" key="2">
    <source>
        <dbReference type="Proteomes" id="UP001062846"/>
    </source>
</evidence>
<comment type="caution">
    <text evidence="1">The sequence shown here is derived from an EMBL/GenBank/DDBJ whole genome shotgun (WGS) entry which is preliminary data.</text>
</comment>